<organism evidence="1 2">
    <name type="scientific">Robertmurraya yapensis</name>
    <name type="common">ex Hitch et al 2024</name>
    <dbReference type="NCBI Taxonomy" id="3133160"/>
    <lineage>
        <taxon>Bacteria</taxon>
        <taxon>Bacillati</taxon>
        <taxon>Bacillota</taxon>
        <taxon>Bacilli</taxon>
        <taxon>Bacillales</taxon>
        <taxon>Bacillaceae</taxon>
        <taxon>Robertmurraya</taxon>
    </lineage>
</organism>
<keyword evidence="2" id="KW-1185">Reference proteome</keyword>
<protein>
    <submittedName>
        <fullName evidence="1">DUF6080 domain-containing protein</fullName>
    </submittedName>
</protein>
<name>A0ACC6SBR2_9BACI</name>
<comment type="caution">
    <text evidence="1">The sequence shown here is derived from an EMBL/GenBank/DDBJ whole genome shotgun (WGS) entry which is preliminary data.</text>
</comment>
<gene>
    <name evidence="1" type="ORF">WMO40_12560</name>
</gene>
<evidence type="ECO:0000313" key="2">
    <source>
        <dbReference type="Proteomes" id="UP001439875"/>
    </source>
</evidence>
<accession>A0ACC6SBR2</accession>
<dbReference type="Proteomes" id="UP001439875">
    <property type="component" value="Unassembled WGS sequence"/>
</dbReference>
<proteinExistence type="predicted"/>
<dbReference type="EMBL" id="JBBMEW010000009">
    <property type="protein sequence ID" value="MEQ2527540.1"/>
    <property type="molecule type" value="Genomic_DNA"/>
</dbReference>
<sequence>MKKIALIFSITLIYFSIFSIFSSNSNVVIRQLYDVFFSLDSGYYNRFIFLTPDIQWDGQIARHPLYPIYGHIIANIKNTLLHWFNFIPYVDSPLKQYSFIVLVQCFITACTIYFIYKYLIDVVNLSKKMSLLLTILYAVSMSTIVFTIFIETFALSAFFLVLMIYFVQKKQGNILLQVGLGVGLIGTTITNGIVWIANLLIHYSKNHGKIITVCILTIIAFMFLLFSQSYGYLFLTKGLDSLLHTANSSNVNYEGVEWLKAIFNFLIVAPFFGLSIEQRLFDTGEKGLFFLNEAAPLSILAGLIWTGLLLYSLFILYRNKNTWILYTVLIFNFTLHGILQFYLHEGFLYSQHHAFAQIFLVGHTFKHLEKKKWLYFLVSLLIIISLISNIESLKIMYTFAIEYAPK</sequence>
<reference evidence="1" key="1">
    <citation type="submission" date="2024-03" db="EMBL/GenBank/DDBJ databases">
        <title>Human intestinal bacterial collection.</title>
        <authorList>
            <person name="Pauvert C."/>
            <person name="Hitch T.C.A."/>
            <person name="Clavel T."/>
        </authorList>
    </citation>
    <scope>NUCLEOTIDE SEQUENCE</scope>
    <source>
        <strain evidence="1">CLA-AA-H227</strain>
    </source>
</reference>
<evidence type="ECO:0000313" key="1">
    <source>
        <dbReference type="EMBL" id="MEQ2527540.1"/>
    </source>
</evidence>